<dbReference type="Proteomes" id="UP001497382">
    <property type="component" value="Unassembled WGS sequence"/>
</dbReference>
<comment type="caution">
    <text evidence="1">The sequence shown here is derived from an EMBL/GenBank/DDBJ whole genome shotgun (WGS) entry which is preliminary data.</text>
</comment>
<evidence type="ECO:0000313" key="1">
    <source>
        <dbReference type="EMBL" id="CAL1285637.1"/>
    </source>
</evidence>
<name>A0AAV2ANV6_9ARAC</name>
<evidence type="ECO:0000313" key="2">
    <source>
        <dbReference type="Proteomes" id="UP001497382"/>
    </source>
</evidence>
<keyword evidence="2" id="KW-1185">Reference proteome</keyword>
<accession>A0AAV2ANV6</accession>
<protein>
    <submittedName>
        <fullName evidence="1">Uncharacterized protein</fullName>
    </submittedName>
</protein>
<gene>
    <name evidence="1" type="ORF">LARSCL_LOCUS13828</name>
</gene>
<reference evidence="1 2" key="1">
    <citation type="submission" date="2024-04" db="EMBL/GenBank/DDBJ databases">
        <authorList>
            <person name="Rising A."/>
            <person name="Reimegard J."/>
            <person name="Sonavane S."/>
            <person name="Akerstrom W."/>
            <person name="Nylinder S."/>
            <person name="Hedman E."/>
            <person name="Kallberg Y."/>
        </authorList>
    </citation>
    <scope>NUCLEOTIDE SEQUENCE [LARGE SCALE GENOMIC DNA]</scope>
</reference>
<proteinExistence type="predicted"/>
<dbReference type="AlphaFoldDB" id="A0AAV2ANV6"/>
<organism evidence="1 2">
    <name type="scientific">Larinioides sclopetarius</name>
    <dbReference type="NCBI Taxonomy" id="280406"/>
    <lineage>
        <taxon>Eukaryota</taxon>
        <taxon>Metazoa</taxon>
        <taxon>Ecdysozoa</taxon>
        <taxon>Arthropoda</taxon>
        <taxon>Chelicerata</taxon>
        <taxon>Arachnida</taxon>
        <taxon>Araneae</taxon>
        <taxon>Araneomorphae</taxon>
        <taxon>Entelegynae</taxon>
        <taxon>Araneoidea</taxon>
        <taxon>Araneidae</taxon>
        <taxon>Larinioides</taxon>
    </lineage>
</organism>
<dbReference type="EMBL" id="CAXIEN010000193">
    <property type="protein sequence ID" value="CAL1285637.1"/>
    <property type="molecule type" value="Genomic_DNA"/>
</dbReference>
<sequence>MFSLARKITSWSIRQIASIALYRKDYSLISLSRKSIECIVNEFNHLDEVDAKCFYTEILKAVKEALTDDKIDCLIHLSLVLQEIGKIKSDECLKNEKRNKGIENVNLVSLACKNKAAKVLEYIFAEESKTLYNMSMKLNGVCEKELLTITDEFCHNAFYYAMRSNVTELVKVLVDRWQSQYSIKELDDILSLNYKELRLRNVSLTKEMQLFVQSKIVDFRSFETIGKSGTGNSWNQIRKRIELVVKYIQKVKRDFWDQDPDDNFIFIAEFIAKNIHVLKFLLRSTYDRLPWEEIEFCLIIFIRCCKNPSEANVVYNCVLNKKKLLLHLSNFSVALVSNHYEFETNDVVELAKSVKLPRDSVIEKITKKNSEFLQLYEDYERVRDFCSLEIVKNYADLVDSSKEIDKRKHLLASRVLQVMGEHLKNTLDSPKLSTTTANTLLSSLSLKTKEIITKLRDDLSHEDALFIRAAIEKKTYLLKNIQTDISKMNALITKMLSIMRTDTLKNLMKKIRSFNSFEDVSDIFGPFKTSCTLMLKEIQKSYLNTSFKGDFENLEELIVILQKNLHDKTKSEISLFNEIFCILEKEKTRFKDSQLIFIFSSGCRFLLLNLSQEQARHNTFLIPIISELCSEFEIPDEPFGMIFNIKKLVRELIDSVNTRRVSSRNQELCEVVWNISEFMNFQMGTVKWMDEFRETIRENKSPINHTLSENLLTLKLSQLKEALTDFDLKDQTSSADFVAFKGNMELRAITEMLVLDILCILKSSCSRNPFFLDSDYLVLNGRNLRNHLAHGNTLIDVCLEESSSQLLEHAKRMLTRVLSETDKKFDTVTKCDCIRLERTIECDLRIVNIQRRLFVALAEGDVRDSEKCVREGADVYGRD</sequence>